<gene>
    <name evidence="2" type="ORF">HH304_12635</name>
</gene>
<dbReference type="Proteomes" id="UP000559010">
    <property type="component" value="Unassembled WGS sequence"/>
</dbReference>
<evidence type="ECO:0000256" key="1">
    <source>
        <dbReference type="SAM" id="MobiDB-lite"/>
    </source>
</evidence>
<sequence length="198" mass="21851">MANQENDHLPLLFDDIIFLKEDEIDFHLNSSDKVVSTSSEVTLQQESLSEPEPVVETSGSIEIVDEQSDETANENDIPEADSPNLFEGDNKKAITVYAAQINDTDKAFLMKVISAVNIGLTDIALTTDIDSLFMIEPQEVIISFGSEELLQGPFAGSAMYSVEEVGDVKSLLCDELSKIAEDKDLKMKLWQGLKSLFN</sequence>
<evidence type="ECO:0000313" key="2">
    <source>
        <dbReference type="EMBL" id="NMM49250.1"/>
    </source>
</evidence>
<evidence type="ECO:0000313" key="3">
    <source>
        <dbReference type="Proteomes" id="UP000559010"/>
    </source>
</evidence>
<proteinExistence type="predicted"/>
<protein>
    <submittedName>
        <fullName evidence="2">Uncharacterized protein</fullName>
    </submittedName>
</protein>
<reference evidence="2 3" key="1">
    <citation type="submission" date="2020-04" db="EMBL/GenBank/DDBJ databases">
        <title>Flammeovirgaceae bacterium KN852 isolated from deep sea.</title>
        <authorList>
            <person name="Zhang D.-C."/>
        </authorList>
    </citation>
    <scope>NUCLEOTIDE SEQUENCE [LARGE SCALE GENOMIC DNA]</scope>
    <source>
        <strain evidence="2 3">KN852</strain>
    </source>
</reference>
<accession>A0A848J3Z6</accession>
<comment type="caution">
    <text evidence="2">The sequence shown here is derived from an EMBL/GenBank/DDBJ whole genome shotgun (WGS) entry which is preliminary data.</text>
</comment>
<feature type="compositionally biased region" description="Acidic residues" evidence="1">
    <location>
        <begin position="65"/>
        <end position="79"/>
    </location>
</feature>
<name>A0A848J3Z6_9BACT</name>
<keyword evidence="3" id="KW-1185">Reference proteome</keyword>
<feature type="region of interest" description="Disordered" evidence="1">
    <location>
        <begin position="65"/>
        <end position="85"/>
    </location>
</feature>
<organism evidence="2 3">
    <name type="scientific">Marinigracilibium pacificum</name>
    <dbReference type="NCBI Taxonomy" id="2729599"/>
    <lineage>
        <taxon>Bacteria</taxon>
        <taxon>Pseudomonadati</taxon>
        <taxon>Bacteroidota</taxon>
        <taxon>Cytophagia</taxon>
        <taxon>Cytophagales</taxon>
        <taxon>Flammeovirgaceae</taxon>
        <taxon>Marinigracilibium</taxon>
    </lineage>
</organism>
<dbReference type="EMBL" id="JABBNU010000007">
    <property type="protein sequence ID" value="NMM49250.1"/>
    <property type="molecule type" value="Genomic_DNA"/>
</dbReference>
<dbReference type="AlphaFoldDB" id="A0A848J3Z6"/>
<dbReference type="RefSeq" id="WP_169682203.1">
    <property type="nucleotide sequence ID" value="NZ_JABBNU010000007.1"/>
</dbReference>